<protein>
    <submittedName>
        <fullName evidence="1">Uncharacterized protein</fullName>
    </submittedName>
</protein>
<dbReference type="AlphaFoldDB" id="A0A7I8E8G2"/>
<accession>A0A7I8E8G2</accession>
<geneLocation type="plasmid" evidence="1">
    <name>pJUPA4295</name>
</geneLocation>
<sequence>MQNVENTVFHSRATEEDRAALIELAEWMEKHQGLLLSGLTRGIGLGVTPPVAEFIASHIGGNAGLTVRANLYPVPVKGYSR</sequence>
<name>A0A7I8E8G2_PSEAI</name>
<dbReference type="EMBL" id="LC586269">
    <property type="protein sequence ID" value="BCL65596.1"/>
    <property type="molecule type" value="Genomic_DNA"/>
</dbReference>
<dbReference type="RefSeq" id="WP_160330055.1">
    <property type="nucleotide sequence ID" value="NZ_CM007350.1"/>
</dbReference>
<evidence type="ECO:0000313" key="1">
    <source>
        <dbReference type="EMBL" id="BCL65596.1"/>
    </source>
</evidence>
<reference evidence="1" key="1">
    <citation type="submission" date="2020-10" db="EMBL/GenBank/DDBJ databases">
        <title>Complete plasmid sequence of Pseudomonas aeruginosa ST1816 harboring blaVIMs.</title>
        <authorList>
            <person name="Hishinuma T."/>
            <person name="Tada T."/>
            <person name="Kirikae T."/>
        </authorList>
    </citation>
    <scope>NUCLEOTIDE SEQUENCE</scope>
    <source>
        <strain evidence="1">JUPA4295</strain>
        <plasmid evidence="1">pJUPA4295</plasmid>
    </source>
</reference>
<organism evidence="1">
    <name type="scientific">Pseudomonas aeruginosa</name>
    <dbReference type="NCBI Taxonomy" id="287"/>
    <lineage>
        <taxon>Bacteria</taxon>
        <taxon>Pseudomonadati</taxon>
        <taxon>Pseudomonadota</taxon>
        <taxon>Gammaproteobacteria</taxon>
        <taxon>Pseudomonadales</taxon>
        <taxon>Pseudomonadaceae</taxon>
        <taxon>Pseudomonas</taxon>
    </lineage>
</organism>
<keyword evidence="1" id="KW-0614">Plasmid</keyword>
<proteinExistence type="predicted"/>